<organism evidence="2 3">
    <name type="scientific">Gigaspora rosea</name>
    <dbReference type="NCBI Taxonomy" id="44941"/>
    <lineage>
        <taxon>Eukaryota</taxon>
        <taxon>Fungi</taxon>
        <taxon>Fungi incertae sedis</taxon>
        <taxon>Mucoromycota</taxon>
        <taxon>Glomeromycotina</taxon>
        <taxon>Glomeromycetes</taxon>
        <taxon>Diversisporales</taxon>
        <taxon>Gigasporaceae</taxon>
        <taxon>Gigaspora</taxon>
    </lineage>
</organism>
<dbReference type="AlphaFoldDB" id="A0A397UCA0"/>
<evidence type="ECO:0000313" key="2">
    <source>
        <dbReference type="EMBL" id="RIB06687.1"/>
    </source>
</evidence>
<dbReference type="Proteomes" id="UP000266673">
    <property type="component" value="Unassembled WGS sequence"/>
</dbReference>
<feature type="region of interest" description="Disordered" evidence="1">
    <location>
        <begin position="189"/>
        <end position="214"/>
    </location>
</feature>
<name>A0A397UCA0_9GLOM</name>
<evidence type="ECO:0000313" key="3">
    <source>
        <dbReference type="Proteomes" id="UP000266673"/>
    </source>
</evidence>
<accession>A0A397UCA0</accession>
<proteinExistence type="predicted"/>
<keyword evidence="3" id="KW-1185">Reference proteome</keyword>
<dbReference type="EMBL" id="QKWP01001777">
    <property type="protein sequence ID" value="RIB06687.1"/>
    <property type="molecule type" value="Genomic_DNA"/>
</dbReference>
<protein>
    <submittedName>
        <fullName evidence="2">Uncharacterized protein</fullName>
    </submittedName>
</protein>
<evidence type="ECO:0000256" key="1">
    <source>
        <dbReference type="SAM" id="MobiDB-lite"/>
    </source>
</evidence>
<feature type="non-terminal residue" evidence="2">
    <location>
        <position position="214"/>
    </location>
</feature>
<gene>
    <name evidence="2" type="ORF">C2G38_2276742</name>
</gene>
<dbReference type="OrthoDB" id="2473734at2759"/>
<reference evidence="2 3" key="1">
    <citation type="submission" date="2018-06" db="EMBL/GenBank/DDBJ databases">
        <title>Comparative genomics reveals the genomic features of Rhizophagus irregularis, R. cerebriforme, R. diaphanum and Gigaspora rosea, and their symbiotic lifestyle signature.</title>
        <authorList>
            <person name="Morin E."/>
            <person name="San Clemente H."/>
            <person name="Chen E.C.H."/>
            <person name="De La Providencia I."/>
            <person name="Hainaut M."/>
            <person name="Kuo A."/>
            <person name="Kohler A."/>
            <person name="Murat C."/>
            <person name="Tang N."/>
            <person name="Roy S."/>
            <person name="Loubradou J."/>
            <person name="Henrissat B."/>
            <person name="Grigoriev I.V."/>
            <person name="Corradi N."/>
            <person name="Roux C."/>
            <person name="Martin F.M."/>
        </authorList>
    </citation>
    <scope>NUCLEOTIDE SEQUENCE [LARGE SCALE GENOMIC DNA]</scope>
    <source>
        <strain evidence="2 3">DAOM 194757</strain>
    </source>
</reference>
<comment type="caution">
    <text evidence="2">The sequence shown here is derived from an EMBL/GenBank/DDBJ whole genome shotgun (WGS) entry which is preliminary data.</text>
</comment>
<sequence length="214" mass="25249">MQSNNETIREYVNWFEPYMEPIKDTVRKNEKLDWFLEGLKNPVRKRVEFRCPKKYENARDWAIQVENYKKKKDSRNVQKETDSKEEDERSIQKEIDELTAAFSDMKINCVDQAPIKREKVESIVKEVLMKERKGKGKNLNQKGSIIKADVRLMVLTEGPFDIEQDQLQLEIRDVEELFNVRAVKRKLDGLPKPTSKRSKMQETVIAGPSMKRDN</sequence>